<accession>A0A2W1NY08</accession>
<organism evidence="1 2">
    <name type="scientific">Paenibacillus xerothermodurans</name>
    <dbReference type="NCBI Taxonomy" id="1977292"/>
    <lineage>
        <taxon>Bacteria</taxon>
        <taxon>Bacillati</taxon>
        <taxon>Bacillota</taxon>
        <taxon>Bacilli</taxon>
        <taxon>Bacillales</taxon>
        <taxon>Paenibacillaceae</taxon>
        <taxon>Paenibacillus</taxon>
    </lineage>
</organism>
<keyword evidence="2" id="KW-1185">Reference proteome</keyword>
<name>A0A2W1NY08_PAEXE</name>
<sequence length="75" mass="8542">MLDYFQTMIRSSTRNPKFMSISTAKVADIMGVQPSDIEQQLNEFVQEGKLVKDKLTVPPYEEIYLLPTSSSQTLI</sequence>
<proteinExistence type="predicted"/>
<dbReference type="EMBL" id="NHRJ02000014">
    <property type="protein sequence ID" value="PZE19728.1"/>
    <property type="molecule type" value="Genomic_DNA"/>
</dbReference>
<comment type="caution">
    <text evidence="1">The sequence shown here is derived from an EMBL/GenBank/DDBJ whole genome shotgun (WGS) entry which is preliminary data.</text>
</comment>
<dbReference type="OrthoDB" id="2884594at2"/>
<evidence type="ECO:0000313" key="1">
    <source>
        <dbReference type="EMBL" id="PZE19728.1"/>
    </source>
</evidence>
<dbReference type="AlphaFoldDB" id="A0A2W1NY08"/>
<evidence type="ECO:0000313" key="2">
    <source>
        <dbReference type="Proteomes" id="UP000214746"/>
    </source>
</evidence>
<evidence type="ECO:0008006" key="3">
    <source>
        <dbReference type="Google" id="ProtNLM"/>
    </source>
</evidence>
<protein>
    <recommendedName>
        <fullName evidence="3">MarR family transcriptional regulator</fullName>
    </recommendedName>
</protein>
<reference evidence="1" key="1">
    <citation type="submission" date="2018-06" db="EMBL/GenBank/DDBJ databases">
        <title>Paenibacillus xerothermodurans sp. nov. an extremely dry heat resistant spore forming bacterium isolated from the soil of Cape Canaveral, Florida.</title>
        <authorList>
            <person name="Seuylemezian A."/>
            <person name="Kaur N."/>
            <person name="Patil P."/>
            <person name="Patil P."/>
            <person name="Mayilraj S."/>
            <person name="Vaishampayan P."/>
        </authorList>
    </citation>
    <scope>NUCLEOTIDE SEQUENCE [LARGE SCALE GENOMIC DNA]</scope>
    <source>
        <strain evidence="1">ATCC 27380</strain>
    </source>
</reference>
<gene>
    <name evidence="1" type="ORF">CBW46_017265</name>
</gene>
<dbReference type="Proteomes" id="UP000214746">
    <property type="component" value="Unassembled WGS sequence"/>
</dbReference>